<sequence length="179" mass="19765">MKFAFIAVQERGQVDRLLENVARRLIREGANLAGVVQINAEREGARHCDMLVQVLPAGAQFDISQKLGNEFRGCRLDVAALEEAVAAVEASLESRPDIDLLVINKFGKHEAQGRGFRDLIAQMLMRDVPVLLGVNALNREAFEVFSGGAAIELSADEDSVYRWCREHCLQKVQTSKSGN</sequence>
<dbReference type="InterPro" id="IPR027417">
    <property type="entry name" value="P-loop_NTPase"/>
</dbReference>
<organism evidence="1 2">
    <name type="scientific">Thalassospira profundimaris</name>
    <dbReference type="NCBI Taxonomy" id="502049"/>
    <lineage>
        <taxon>Bacteria</taxon>
        <taxon>Pseudomonadati</taxon>
        <taxon>Pseudomonadota</taxon>
        <taxon>Alphaproteobacteria</taxon>
        <taxon>Rhodospirillales</taxon>
        <taxon>Thalassospiraceae</taxon>
        <taxon>Thalassospira</taxon>
    </lineage>
</organism>
<dbReference type="Pfam" id="PF10649">
    <property type="entry name" value="DUF2478"/>
    <property type="match status" value="1"/>
</dbReference>
<name>A0A367WRA9_9PROT</name>
<dbReference type="Proteomes" id="UP000252517">
    <property type="component" value="Unassembled WGS sequence"/>
</dbReference>
<dbReference type="RefSeq" id="WP_114090328.1">
    <property type="nucleotide sequence ID" value="NZ_JPWH01000028.1"/>
</dbReference>
<comment type="caution">
    <text evidence="1">The sequence shown here is derived from an EMBL/GenBank/DDBJ whole genome shotgun (WGS) entry which is preliminary data.</text>
</comment>
<gene>
    <name evidence="1" type="ORF">TH25_22360</name>
</gene>
<protein>
    <recommendedName>
        <fullName evidence="3">3-dehydroquinate dehydratase</fullName>
    </recommendedName>
</protein>
<evidence type="ECO:0000313" key="2">
    <source>
        <dbReference type="Proteomes" id="UP000252517"/>
    </source>
</evidence>
<evidence type="ECO:0008006" key="3">
    <source>
        <dbReference type="Google" id="ProtNLM"/>
    </source>
</evidence>
<evidence type="ECO:0000313" key="1">
    <source>
        <dbReference type="EMBL" id="RCK43091.1"/>
    </source>
</evidence>
<dbReference type="Gene3D" id="3.40.50.300">
    <property type="entry name" value="P-loop containing nucleotide triphosphate hydrolases"/>
    <property type="match status" value="1"/>
</dbReference>
<dbReference type="OrthoDB" id="5918880at2"/>
<dbReference type="EMBL" id="JPWH01000028">
    <property type="protein sequence ID" value="RCK43091.1"/>
    <property type="molecule type" value="Genomic_DNA"/>
</dbReference>
<reference evidence="1 2" key="1">
    <citation type="submission" date="2014-07" db="EMBL/GenBank/DDBJ databases">
        <title>Draft genome sequence of Thalassospira profundimaris S25-3-2.</title>
        <authorList>
            <person name="Lai Q."/>
            <person name="Shao Z."/>
        </authorList>
    </citation>
    <scope>NUCLEOTIDE SEQUENCE [LARGE SCALE GENOMIC DNA]</scope>
    <source>
        <strain evidence="1 2">S25-3-2</strain>
    </source>
</reference>
<dbReference type="InterPro" id="IPR018912">
    <property type="entry name" value="DUF2478"/>
</dbReference>
<accession>A0A367WRA9</accession>
<proteinExistence type="predicted"/>
<dbReference type="AlphaFoldDB" id="A0A367WRA9"/>